<dbReference type="OrthoDB" id="4303889at2"/>
<organism evidence="3 4">
    <name type="scientific">Thermostaphylospora chromogena</name>
    <dbReference type="NCBI Taxonomy" id="35622"/>
    <lineage>
        <taxon>Bacteria</taxon>
        <taxon>Bacillati</taxon>
        <taxon>Actinomycetota</taxon>
        <taxon>Actinomycetes</taxon>
        <taxon>Streptosporangiales</taxon>
        <taxon>Thermomonosporaceae</taxon>
        <taxon>Thermostaphylospora</taxon>
    </lineage>
</organism>
<feature type="transmembrane region" description="Helical" evidence="2">
    <location>
        <begin position="37"/>
        <end position="62"/>
    </location>
</feature>
<dbReference type="STRING" id="35622.SAMN04489764_1636"/>
<dbReference type="Proteomes" id="UP000217103">
    <property type="component" value="Unassembled WGS sequence"/>
</dbReference>
<dbReference type="Gene3D" id="2.120.10.30">
    <property type="entry name" value="TolB, C-terminal domain"/>
    <property type="match status" value="1"/>
</dbReference>
<accession>A0A1H1CV73</accession>
<keyword evidence="4" id="KW-1185">Reference proteome</keyword>
<feature type="region of interest" description="Disordered" evidence="1">
    <location>
        <begin position="73"/>
        <end position="93"/>
    </location>
</feature>
<evidence type="ECO:0000256" key="1">
    <source>
        <dbReference type="SAM" id="MobiDB-lite"/>
    </source>
</evidence>
<dbReference type="RefSeq" id="WP_093258475.1">
    <property type="nucleotide sequence ID" value="NZ_FNKK01000002.1"/>
</dbReference>
<evidence type="ECO:0000256" key="2">
    <source>
        <dbReference type="SAM" id="Phobius"/>
    </source>
</evidence>
<dbReference type="SUPFAM" id="SSF82171">
    <property type="entry name" value="DPP6 N-terminal domain-like"/>
    <property type="match status" value="1"/>
</dbReference>
<sequence length="403" mass="44072">MRSEELIKETMRQWAEEAEVPGDLASRALKGGKRVRMLTAAALAGAVAVVMAGVSLVVPSLLHAERGIAVNPEPTVNVNTTETRTDPESSPPRTLVAAGDVAVYAYYTWEEVKTSDDMVTVKRTWYLYDRDSDSYQETPWAMLDVAPGGGRAAVLEKVPADRVGVLDQAGGEIKWFQTPGAGAAYWSPDGTRLLVTTYSADPDETGAWKNGSRTVPPPSRTGWAVVDVASGEVKTQPVAYQDDRGPVNPRTDFRWNRDGSLIWEQRATEPHRQYYDLSGKPVAAPPHEDETYQEANLSPGGRLLAVSSSDDDAVTAVKDVRTGEVTPIKPVNGHWVEQLAAWADDTRLIAWACEYDEKDTCVGGEFRNRLVLVTADGGELVPLTGFRENSQQPGSWTPIFTRR</sequence>
<protein>
    <recommendedName>
        <fullName evidence="5">WD40-like Beta Propeller Repeat</fullName>
    </recommendedName>
</protein>
<gene>
    <name evidence="3" type="ORF">SAMN04489764_1636</name>
</gene>
<keyword evidence="2" id="KW-1133">Transmembrane helix</keyword>
<name>A0A1H1CV73_9ACTN</name>
<reference evidence="3 4" key="1">
    <citation type="submission" date="2016-10" db="EMBL/GenBank/DDBJ databases">
        <authorList>
            <person name="de Groot N.N."/>
        </authorList>
    </citation>
    <scope>NUCLEOTIDE SEQUENCE [LARGE SCALE GENOMIC DNA]</scope>
    <source>
        <strain evidence="3 4">DSM 43794</strain>
    </source>
</reference>
<keyword evidence="2" id="KW-0472">Membrane</keyword>
<dbReference type="InterPro" id="IPR011042">
    <property type="entry name" value="6-blade_b-propeller_TolB-like"/>
</dbReference>
<dbReference type="AlphaFoldDB" id="A0A1H1CV73"/>
<evidence type="ECO:0000313" key="3">
    <source>
        <dbReference type="EMBL" id="SDQ67476.1"/>
    </source>
</evidence>
<dbReference type="EMBL" id="FNKK01000002">
    <property type="protein sequence ID" value="SDQ67476.1"/>
    <property type="molecule type" value="Genomic_DNA"/>
</dbReference>
<proteinExistence type="predicted"/>
<keyword evidence="2" id="KW-0812">Transmembrane</keyword>
<evidence type="ECO:0000313" key="4">
    <source>
        <dbReference type="Proteomes" id="UP000217103"/>
    </source>
</evidence>
<evidence type="ECO:0008006" key="5">
    <source>
        <dbReference type="Google" id="ProtNLM"/>
    </source>
</evidence>